<evidence type="ECO:0000256" key="1">
    <source>
        <dbReference type="SAM" id="MobiDB-lite"/>
    </source>
</evidence>
<name>A0A3N4GRX5_9ACTN</name>
<dbReference type="OrthoDB" id="9990510at2"/>
<dbReference type="AlphaFoldDB" id="A0A3N4GRX5"/>
<proteinExistence type="predicted"/>
<comment type="caution">
    <text evidence="2">The sequence shown here is derived from an EMBL/GenBank/DDBJ whole genome shotgun (WGS) entry which is preliminary data.</text>
</comment>
<evidence type="ECO:0000313" key="2">
    <source>
        <dbReference type="EMBL" id="RPA63436.1"/>
    </source>
</evidence>
<feature type="region of interest" description="Disordered" evidence="1">
    <location>
        <begin position="1"/>
        <end position="21"/>
    </location>
</feature>
<dbReference type="RefSeq" id="WP_123927844.1">
    <property type="nucleotide sequence ID" value="NZ_JBPSDP010000001.1"/>
</dbReference>
<evidence type="ECO:0000313" key="3">
    <source>
        <dbReference type="Proteomes" id="UP000267536"/>
    </source>
</evidence>
<dbReference type="Proteomes" id="UP000267536">
    <property type="component" value="Unassembled WGS sequence"/>
</dbReference>
<feature type="region of interest" description="Disordered" evidence="1">
    <location>
        <begin position="141"/>
        <end position="167"/>
    </location>
</feature>
<dbReference type="EMBL" id="RKMH01000005">
    <property type="protein sequence ID" value="RPA63436.1"/>
    <property type="molecule type" value="Genomic_DNA"/>
</dbReference>
<protein>
    <submittedName>
        <fullName evidence="2">Uncharacterized protein</fullName>
    </submittedName>
</protein>
<gene>
    <name evidence="2" type="ORF">EF294_08005</name>
</gene>
<organism evidence="2 3">
    <name type="scientific">Gordonia oryzae</name>
    <dbReference type="NCBI Taxonomy" id="2487349"/>
    <lineage>
        <taxon>Bacteria</taxon>
        <taxon>Bacillati</taxon>
        <taxon>Actinomycetota</taxon>
        <taxon>Actinomycetes</taxon>
        <taxon>Mycobacteriales</taxon>
        <taxon>Gordoniaceae</taxon>
        <taxon>Gordonia</taxon>
    </lineage>
</organism>
<keyword evidence="3" id="KW-1185">Reference proteome</keyword>
<accession>A0A3N4GRX5</accession>
<sequence length="167" mass="16161">MSTDDTSRGADAGSGSARGGESIGDPLRDLLLALAAQIDVVAGWFGTGASGATGRTGPTGTARPAGSVSGGATAAGAFFGDGSAAAAVGEITSLMKEIGDLLARLIAALITLLEAIAAALRSAPADAGAPPRRYQPIAVRLEAAPQTPPTGALGGHAVVDPTSEGEK</sequence>
<reference evidence="2 3" key="1">
    <citation type="submission" date="2018-11" db="EMBL/GenBank/DDBJ databases">
        <title>Draft genome sequence of Gordonia sp. RS15-1S isolated from rice stems.</title>
        <authorList>
            <person name="Muangham S."/>
        </authorList>
    </citation>
    <scope>NUCLEOTIDE SEQUENCE [LARGE SCALE GENOMIC DNA]</scope>
    <source>
        <strain evidence="2 3">RS15-1S</strain>
    </source>
</reference>